<dbReference type="AlphaFoldDB" id="A0A2W5D5D3"/>
<feature type="region of interest" description="Disordered" evidence="1">
    <location>
        <begin position="333"/>
        <end position="384"/>
    </location>
</feature>
<evidence type="ECO:0000313" key="4">
    <source>
        <dbReference type="Proteomes" id="UP000249451"/>
    </source>
</evidence>
<comment type="caution">
    <text evidence="3">The sequence shown here is derived from an EMBL/GenBank/DDBJ whole genome shotgun (WGS) entry which is preliminary data.</text>
</comment>
<reference evidence="3 4" key="1">
    <citation type="submission" date="2017-11" db="EMBL/GenBank/DDBJ databases">
        <title>Infants hospitalized years apart are colonized by the same room-sourced microbial strains.</title>
        <authorList>
            <person name="Brooks B."/>
            <person name="Olm M.R."/>
            <person name="Firek B.A."/>
            <person name="Baker R."/>
            <person name="Thomas B.C."/>
            <person name="Morowitz M.J."/>
            <person name="Banfield J.F."/>
        </authorList>
    </citation>
    <scope>NUCLEOTIDE SEQUENCE [LARGE SCALE GENOMIC DNA]</scope>
    <source>
        <strain evidence="3">S2_012_000_R3_87</strain>
    </source>
</reference>
<feature type="compositionally biased region" description="Basic and acidic residues" evidence="1">
    <location>
        <begin position="358"/>
        <end position="384"/>
    </location>
</feature>
<evidence type="ECO:0000256" key="2">
    <source>
        <dbReference type="SAM" id="Phobius"/>
    </source>
</evidence>
<evidence type="ECO:0000256" key="1">
    <source>
        <dbReference type="SAM" id="MobiDB-lite"/>
    </source>
</evidence>
<feature type="transmembrane region" description="Helical" evidence="2">
    <location>
        <begin position="171"/>
        <end position="194"/>
    </location>
</feature>
<keyword evidence="2" id="KW-1133">Transmembrane helix</keyword>
<accession>A0A2W5D5D3</accession>
<keyword evidence="2" id="KW-0472">Membrane</keyword>
<organism evidence="3 4">
    <name type="scientific">Corynebacterium urealyticum</name>
    <dbReference type="NCBI Taxonomy" id="43771"/>
    <lineage>
        <taxon>Bacteria</taxon>
        <taxon>Bacillati</taxon>
        <taxon>Actinomycetota</taxon>
        <taxon>Actinomycetes</taxon>
        <taxon>Mycobacteriales</taxon>
        <taxon>Corynebacteriaceae</taxon>
        <taxon>Corynebacterium</taxon>
    </lineage>
</organism>
<feature type="transmembrane region" description="Helical" evidence="2">
    <location>
        <begin position="248"/>
        <end position="275"/>
    </location>
</feature>
<feature type="transmembrane region" description="Helical" evidence="2">
    <location>
        <begin position="206"/>
        <end position="227"/>
    </location>
</feature>
<evidence type="ECO:0000313" key="3">
    <source>
        <dbReference type="EMBL" id="PZP01249.1"/>
    </source>
</evidence>
<keyword evidence="2" id="KW-0812">Transmembrane</keyword>
<dbReference type="EMBL" id="QFNY01000082">
    <property type="protein sequence ID" value="PZP01249.1"/>
    <property type="molecule type" value="Genomic_DNA"/>
</dbReference>
<protein>
    <submittedName>
        <fullName evidence="3">Uncharacterized protein</fullName>
    </submittedName>
</protein>
<gene>
    <name evidence="3" type="ORF">DI609_04570</name>
</gene>
<dbReference type="Proteomes" id="UP000249451">
    <property type="component" value="Unassembled WGS sequence"/>
</dbReference>
<proteinExistence type="predicted"/>
<sequence length="384" mass="41650">MTTEGHQISESTPSDKTSQLSVRIVADPGLVSAQVSKVLESGDLPKDCSFNLDTELLLMDPNRSLIAPDVPSGRSPADLQLLVTELPRFSGATVLRSELYPNQDVAVISYPTLGVLGARDGLAQEIARVIGEYRDYLASSQGEGERSAREEKSKLKTMLGMISTNQPRRSLGALSGALAAGIGVGAFGIFYSSIWEMADYLTVTRLAVVNIVAVLAMILWLLLDNSLWDKPSAKSFKRVIALYNGSTLITLAVAVLGMYAILFLFIFAGAGAIIAPDFMTKVLGEPVTVGTYARISWLAASMGVTAGALGSSFNSDDAVRRLTHGARERQRLYSRNEDYDSDADGSGGQDWDVQWGERSQEAARQHWHEMKRRGEQVEQNRDAA</sequence>
<feature type="transmembrane region" description="Helical" evidence="2">
    <location>
        <begin position="295"/>
        <end position="313"/>
    </location>
</feature>
<name>A0A2W5D5D3_9CORY</name>